<evidence type="ECO:0000256" key="3">
    <source>
        <dbReference type="ARBA" id="ARBA00023163"/>
    </source>
</evidence>
<keyword evidence="1" id="KW-0805">Transcription regulation</keyword>
<dbReference type="Gene3D" id="1.10.10.10">
    <property type="entry name" value="Winged helix-like DNA-binding domain superfamily/Winged helix DNA-binding domain"/>
    <property type="match status" value="1"/>
</dbReference>
<dbReference type="Pfam" id="PF01638">
    <property type="entry name" value="HxlR"/>
    <property type="match status" value="1"/>
</dbReference>
<protein>
    <submittedName>
        <fullName evidence="5">Helix-turn-helix transcriptional regulator</fullName>
    </submittedName>
</protein>
<evidence type="ECO:0000256" key="2">
    <source>
        <dbReference type="ARBA" id="ARBA00023125"/>
    </source>
</evidence>
<feature type="domain" description="HTH hxlR-type" evidence="4">
    <location>
        <begin position="64"/>
        <end position="168"/>
    </location>
</feature>
<dbReference type="PANTHER" id="PTHR33204">
    <property type="entry name" value="TRANSCRIPTIONAL REGULATOR, MARR FAMILY"/>
    <property type="match status" value="1"/>
</dbReference>
<keyword evidence="2" id="KW-0238">DNA-binding</keyword>
<keyword evidence="6" id="KW-1185">Reference proteome</keyword>
<evidence type="ECO:0000256" key="1">
    <source>
        <dbReference type="ARBA" id="ARBA00023015"/>
    </source>
</evidence>
<comment type="caution">
    <text evidence="5">The sequence shown here is derived from an EMBL/GenBank/DDBJ whole genome shotgun (WGS) entry which is preliminary data.</text>
</comment>
<evidence type="ECO:0000313" key="5">
    <source>
        <dbReference type="EMBL" id="MCB8882652.1"/>
    </source>
</evidence>
<organism evidence="5 6">
    <name type="scientific">Acidisoma cellulosilyticum</name>
    <dbReference type="NCBI Taxonomy" id="2802395"/>
    <lineage>
        <taxon>Bacteria</taxon>
        <taxon>Pseudomonadati</taxon>
        <taxon>Pseudomonadota</taxon>
        <taxon>Alphaproteobacteria</taxon>
        <taxon>Acetobacterales</taxon>
        <taxon>Acidocellaceae</taxon>
        <taxon>Acidisoma</taxon>
    </lineage>
</organism>
<dbReference type="InterPro" id="IPR002577">
    <property type="entry name" value="HTH_HxlR"/>
</dbReference>
<name>A0A963Z4J5_9PROT</name>
<dbReference type="Proteomes" id="UP000721844">
    <property type="component" value="Unassembled WGS sequence"/>
</dbReference>
<keyword evidence="3" id="KW-0804">Transcription</keyword>
<dbReference type="AlphaFoldDB" id="A0A963Z4J5"/>
<dbReference type="SUPFAM" id="SSF46785">
    <property type="entry name" value="Winged helix' DNA-binding domain"/>
    <property type="match status" value="1"/>
</dbReference>
<dbReference type="EMBL" id="JAESVA010000008">
    <property type="protein sequence ID" value="MCB8882652.1"/>
    <property type="molecule type" value="Genomic_DNA"/>
</dbReference>
<dbReference type="GO" id="GO:0003677">
    <property type="term" value="F:DNA binding"/>
    <property type="evidence" value="ECO:0007669"/>
    <property type="project" value="UniProtKB-KW"/>
</dbReference>
<sequence length="179" mass="20178">MNLAGRGFRLCPEYVLTTFDWKEGTKKFYTYQKESIVGGLTHFTAEEIAKARRYAIATPPTDLDPRIEALVHDLIGRVADKWTMMVLEVLAEHGELRFTRLSELVGGISQKMLTQTLRHMERDGLLVRTVFPVVPPKVEYRLTGLGLSLGSAFCGVWVWAAENLHQVDQARQAFDGKAV</sequence>
<gene>
    <name evidence="5" type="ORF">ACELLULO517_20580</name>
</gene>
<evidence type="ECO:0000259" key="4">
    <source>
        <dbReference type="PROSITE" id="PS51118"/>
    </source>
</evidence>
<proteinExistence type="predicted"/>
<dbReference type="PROSITE" id="PS51118">
    <property type="entry name" value="HTH_HXLR"/>
    <property type="match status" value="1"/>
</dbReference>
<evidence type="ECO:0000313" key="6">
    <source>
        <dbReference type="Proteomes" id="UP000721844"/>
    </source>
</evidence>
<accession>A0A963Z4J5</accession>
<reference evidence="5 6" key="1">
    <citation type="journal article" date="2021" name="Microorganisms">
        <title>Acidisoma silvae sp. nov. and Acidisomacellulosilytica sp. nov., Two Acidophilic Bacteria Isolated from Decaying Wood, Hydrolyzing Cellulose and Producing Poly-3-hydroxybutyrate.</title>
        <authorList>
            <person name="Mieszkin S."/>
            <person name="Pouder E."/>
            <person name="Uroz S."/>
            <person name="Simon-Colin C."/>
            <person name="Alain K."/>
        </authorList>
    </citation>
    <scope>NUCLEOTIDE SEQUENCE [LARGE SCALE GENOMIC DNA]</scope>
    <source>
        <strain evidence="5 6">HW T5.17</strain>
    </source>
</reference>
<dbReference type="InterPro" id="IPR036388">
    <property type="entry name" value="WH-like_DNA-bd_sf"/>
</dbReference>
<dbReference type="InterPro" id="IPR036390">
    <property type="entry name" value="WH_DNA-bd_sf"/>
</dbReference>
<dbReference type="PANTHER" id="PTHR33204:SF39">
    <property type="entry name" value="TRANSCRIPTIONAL REGULATORY PROTEIN"/>
    <property type="match status" value="1"/>
</dbReference>